<feature type="domain" description="SUF system FeS cluster assembly SufBD N-terminal" evidence="3">
    <location>
        <begin position="32"/>
        <end position="175"/>
    </location>
</feature>
<evidence type="ECO:0000256" key="1">
    <source>
        <dbReference type="ARBA" id="ARBA00043967"/>
    </source>
</evidence>
<dbReference type="InterPro" id="IPR045595">
    <property type="entry name" value="SufBD_N"/>
</dbReference>
<keyword evidence="5" id="KW-1185">Reference proteome</keyword>
<dbReference type="EMBL" id="BSPC01000015">
    <property type="protein sequence ID" value="GLS18839.1"/>
    <property type="molecule type" value="Genomic_DNA"/>
</dbReference>
<dbReference type="Pfam" id="PF19295">
    <property type="entry name" value="SufBD_N"/>
    <property type="match status" value="1"/>
</dbReference>
<dbReference type="RefSeq" id="WP_284311708.1">
    <property type="nucleotide sequence ID" value="NZ_BSPC01000015.1"/>
</dbReference>
<dbReference type="SUPFAM" id="SSF101960">
    <property type="entry name" value="Stabilizer of iron transporter SufD"/>
    <property type="match status" value="1"/>
</dbReference>
<evidence type="ECO:0000313" key="5">
    <source>
        <dbReference type="Proteomes" id="UP001156882"/>
    </source>
</evidence>
<dbReference type="NCBIfam" id="TIGR01981">
    <property type="entry name" value="sufD"/>
    <property type="match status" value="1"/>
</dbReference>
<dbReference type="InterPro" id="IPR055346">
    <property type="entry name" value="Fe-S_cluster_assembly_SufBD"/>
</dbReference>
<dbReference type="Pfam" id="PF01458">
    <property type="entry name" value="SUFBD_core"/>
    <property type="match status" value="1"/>
</dbReference>
<evidence type="ECO:0000313" key="4">
    <source>
        <dbReference type="EMBL" id="GLS18839.1"/>
    </source>
</evidence>
<evidence type="ECO:0000259" key="2">
    <source>
        <dbReference type="Pfam" id="PF01458"/>
    </source>
</evidence>
<dbReference type="Proteomes" id="UP001156882">
    <property type="component" value="Unassembled WGS sequence"/>
</dbReference>
<evidence type="ECO:0000259" key="3">
    <source>
        <dbReference type="Pfam" id="PF19295"/>
    </source>
</evidence>
<name>A0ABQ6CJD8_9HYPH</name>
<dbReference type="InterPro" id="IPR011542">
    <property type="entry name" value="SUF_FeS_clus_asmbl_SufD"/>
</dbReference>
<proteinExistence type="inferred from homology"/>
<protein>
    <submittedName>
        <fullName evidence="4">Fe-S cluster assembly protein SufD</fullName>
    </submittedName>
</protein>
<gene>
    <name evidence="4" type="ORF">GCM10007874_18560</name>
</gene>
<comment type="caution">
    <text evidence="4">The sequence shown here is derived from an EMBL/GenBank/DDBJ whole genome shotgun (WGS) entry which is preliminary data.</text>
</comment>
<dbReference type="InterPro" id="IPR037284">
    <property type="entry name" value="SUF_FeS_clus_asmbl_SufBD_sf"/>
</dbReference>
<sequence length="440" mass="46138">MANVIPVKTPAETALDEAYGGLRQVLPGEAGVRSLREDAIAKFRASGLPHRRVEDFKYTDLRALMRDANPVSTGPKGSPSADGKAEDFLAGIDHVRLVIVDGAYSPSLSNVAELPAGLRVASLAETLASADATLIAELGAGAPDNAVLDLNTAFMSDGVVVTVDPGVAIAKPVAIETRHSAATAQATFTRSLVVLGSGASLTLIDSYEGPEGVAHQTNAALAVKVGDGAELHRLSFQAQGLEAQHLSSLLITLGKDARLQSFALESGAAVSRNQLFLTYKGDNAKALLSGATLLAGTRHADTTLVVDHLALGGESRELFNAVIDGEARSVFQGKIVVRHGAQKTDGRMMSRSLLLSETAEANAKPELEIFADDVQCAHGATCGALDEDLLFYCKARGIPQAEAEAILVQAFVGEAIETVEDEALREKLSALTEAWLSRRV</sequence>
<organism evidence="4 5">
    <name type="scientific">Labrys miyagiensis</name>
    <dbReference type="NCBI Taxonomy" id="346912"/>
    <lineage>
        <taxon>Bacteria</taxon>
        <taxon>Pseudomonadati</taxon>
        <taxon>Pseudomonadota</taxon>
        <taxon>Alphaproteobacteria</taxon>
        <taxon>Hyphomicrobiales</taxon>
        <taxon>Xanthobacteraceae</taxon>
        <taxon>Labrys</taxon>
    </lineage>
</organism>
<dbReference type="InterPro" id="IPR000825">
    <property type="entry name" value="SUF_FeS_clus_asmbl_SufBD_core"/>
</dbReference>
<accession>A0ABQ6CJD8</accession>
<dbReference type="PANTHER" id="PTHR43575:SF1">
    <property type="entry name" value="PROTEIN ABCI7, CHLOROPLASTIC"/>
    <property type="match status" value="1"/>
</dbReference>
<comment type="similarity">
    <text evidence="1">Belongs to the iron-sulfur cluster assembly SufBD family.</text>
</comment>
<reference evidence="5" key="1">
    <citation type="journal article" date="2019" name="Int. J. Syst. Evol. Microbiol.">
        <title>The Global Catalogue of Microorganisms (GCM) 10K type strain sequencing project: providing services to taxonomists for standard genome sequencing and annotation.</title>
        <authorList>
            <consortium name="The Broad Institute Genomics Platform"/>
            <consortium name="The Broad Institute Genome Sequencing Center for Infectious Disease"/>
            <person name="Wu L."/>
            <person name="Ma J."/>
        </authorList>
    </citation>
    <scope>NUCLEOTIDE SEQUENCE [LARGE SCALE GENOMIC DNA]</scope>
    <source>
        <strain evidence="5">NBRC 101365</strain>
    </source>
</reference>
<dbReference type="PANTHER" id="PTHR43575">
    <property type="entry name" value="PROTEIN ABCI7, CHLOROPLASTIC"/>
    <property type="match status" value="1"/>
</dbReference>
<feature type="domain" description="SUF system FeS cluster assembly SufBD core" evidence="2">
    <location>
        <begin position="183"/>
        <end position="411"/>
    </location>
</feature>